<dbReference type="PANTHER" id="PTHR12652:SF23">
    <property type="entry name" value="MICROBODY (PEROXISOME) PROLIFERATION PROTEIN PEROXIN 11B (EUROFUNG)"/>
    <property type="match status" value="1"/>
</dbReference>
<comment type="subcellular location">
    <subcellularLocation>
        <location evidence="4">Peroxisome membrane</location>
    </subcellularLocation>
</comment>
<evidence type="ECO:0000313" key="7">
    <source>
        <dbReference type="Proteomes" id="UP001586593"/>
    </source>
</evidence>
<evidence type="ECO:0000313" key="6">
    <source>
        <dbReference type="EMBL" id="KAL1869700.1"/>
    </source>
</evidence>
<organism evidence="6 7">
    <name type="scientific">Phialemonium thermophilum</name>
    <dbReference type="NCBI Taxonomy" id="223376"/>
    <lineage>
        <taxon>Eukaryota</taxon>
        <taxon>Fungi</taxon>
        <taxon>Dikarya</taxon>
        <taxon>Ascomycota</taxon>
        <taxon>Pezizomycotina</taxon>
        <taxon>Sordariomycetes</taxon>
        <taxon>Sordariomycetidae</taxon>
        <taxon>Cephalothecales</taxon>
        <taxon>Cephalothecaceae</taxon>
        <taxon>Phialemonium</taxon>
    </lineage>
</organism>
<keyword evidence="2" id="KW-0472">Membrane</keyword>
<dbReference type="PANTHER" id="PTHR12652">
    <property type="entry name" value="PEROXISOMAL BIOGENESIS FACTOR 11"/>
    <property type="match status" value="1"/>
</dbReference>
<dbReference type="Proteomes" id="UP001586593">
    <property type="component" value="Unassembled WGS sequence"/>
</dbReference>
<dbReference type="Pfam" id="PF05648">
    <property type="entry name" value="PEX11"/>
    <property type="match status" value="2"/>
</dbReference>
<keyword evidence="7" id="KW-1185">Reference proteome</keyword>
<name>A0ABR3X1Z9_9PEZI</name>
<comment type="caution">
    <text evidence="6">The sequence shown here is derived from an EMBL/GenBank/DDBJ whole genome shotgun (WGS) entry which is preliminary data.</text>
</comment>
<gene>
    <name evidence="6" type="ORF">VTK73DRAFT_3037</name>
</gene>
<keyword evidence="3" id="KW-0576">Peroxisome</keyword>
<feature type="compositionally biased region" description="Basic and acidic residues" evidence="5">
    <location>
        <begin position="224"/>
        <end position="245"/>
    </location>
</feature>
<evidence type="ECO:0000256" key="3">
    <source>
        <dbReference type="ARBA" id="ARBA00023140"/>
    </source>
</evidence>
<dbReference type="InterPro" id="IPR008733">
    <property type="entry name" value="PEX11"/>
</dbReference>
<feature type="region of interest" description="Disordered" evidence="5">
    <location>
        <begin position="224"/>
        <end position="247"/>
    </location>
</feature>
<accession>A0ABR3X1Z9</accession>
<evidence type="ECO:0000256" key="5">
    <source>
        <dbReference type="SAM" id="MobiDB-lite"/>
    </source>
</evidence>
<evidence type="ECO:0000256" key="4">
    <source>
        <dbReference type="ARBA" id="ARBA00046271"/>
    </source>
</evidence>
<keyword evidence="1" id="KW-0962">Peroxisome biogenesis</keyword>
<proteinExistence type="predicted"/>
<evidence type="ECO:0000256" key="1">
    <source>
        <dbReference type="ARBA" id="ARBA00022593"/>
    </source>
</evidence>
<sequence>MAATFEQIIRFGTDAVGLERFFRLIQALLQVVVSFKLPFDAVIGLLNFSWSQHERPATDRFIVRRVLTELHSRVNLGRRFFRVFRFLESFNAAYKLWNRQTTVSSSTSSPGTLETYLRILSHSFNGMYLILETMLLPDALGIDGLRLWTARWSIAGGQELGAWLNVEAMRFWFFALLCGALAGGLRLLDLWAFIAVPENGEGYSALDDSGLDLSGKVKENDVGHEAADLRRKQEEERRRKEQREKSRVRRTTQFRAVARRLVADVLDLSVPGSAVGYVKADAGTVGLAMVVTTILTGLDAWERCGREVEAAST</sequence>
<reference evidence="6 7" key="1">
    <citation type="journal article" date="2024" name="Commun. Biol.">
        <title>Comparative genomic analysis of thermophilic fungi reveals convergent evolutionary adaptations and gene losses.</title>
        <authorList>
            <person name="Steindorff A.S."/>
            <person name="Aguilar-Pontes M.V."/>
            <person name="Robinson A.J."/>
            <person name="Andreopoulos B."/>
            <person name="LaButti K."/>
            <person name="Kuo A."/>
            <person name="Mondo S."/>
            <person name="Riley R."/>
            <person name="Otillar R."/>
            <person name="Haridas S."/>
            <person name="Lipzen A."/>
            <person name="Grimwood J."/>
            <person name="Schmutz J."/>
            <person name="Clum A."/>
            <person name="Reid I.D."/>
            <person name="Moisan M.C."/>
            <person name="Butler G."/>
            <person name="Nguyen T.T.M."/>
            <person name="Dewar K."/>
            <person name="Conant G."/>
            <person name="Drula E."/>
            <person name="Henrissat B."/>
            <person name="Hansel C."/>
            <person name="Singer S."/>
            <person name="Hutchinson M.I."/>
            <person name="de Vries R.P."/>
            <person name="Natvig D.O."/>
            <person name="Powell A.J."/>
            <person name="Tsang A."/>
            <person name="Grigoriev I.V."/>
        </authorList>
    </citation>
    <scope>NUCLEOTIDE SEQUENCE [LARGE SCALE GENOMIC DNA]</scope>
    <source>
        <strain evidence="6 7">ATCC 24622</strain>
    </source>
</reference>
<evidence type="ECO:0000256" key="2">
    <source>
        <dbReference type="ARBA" id="ARBA00023136"/>
    </source>
</evidence>
<protein>
    <submittedName>
        <fullName evidence="6">Uncharacterized protein</fullName>
    </submittedName>
</protein>
<dbReference type="EMBL" id="JAZHXJ010000191">
    <property type="protein sequence ID" value="KAL1869700.1"/>
    <property type="molecule type" value="Genomic_DNA"/>
</dbReference>